<evidence type="ECO:0000313" key="5">
    <source>
        <dbReference type="Proteomes" id="UP000790580"/>
    </source>
</evidence>
<evidence type="ECO:0000259" key="3">
    <source>
        <dbReference type="PROSITE" id="PS50090"/>
    </source>
</evidence>
<feature type="region of interest" description="Disordered" evidence="2">
    <location>
        <begin position="67"/>
        <end position="135"/>
    </location>
</feature>
<sequence length="207" mass="23361">MAKTKERKDTWTKENDEFLANTVLDHLMNGSTQTKAFKEAGEKLKRTAAACGYRWNATLRKQYEKELKEAKRKKVSNSKFNSPASKKEDKGAIKGKGANAKKATVSNPNETPSLMSVQTSNESGTQSSENDKTSEVKIKHILSTLQSLDQELSLDEISKVTNELKELREENKQLKEEIKSVYLILDRVRRSVEIDIHSDKTDVSKAN</sequence>
<keyword evidence="1" id="KW-0175">Coiled coil</keyword>
<dbReference type="Proteomes" id="UP000790580">
    <property type="component" value="Unassembled WGS sequence"/>
</dbReference>
<feature type="compositionally biased region" description="Polar residues" evidence="2">
    <location>
        <begin position="104"/>
        <end position="128"/>
    </location>
</feature>
<reference evidence="4 5" key="1">
    <citation type="submission" date="2021-06" db="EMBL/GenBank/DDBJ databases">
        <title>Bacillus sp. RD4P76, an endophyte from a halophyte.</title>
        <authorList>
            <person name="Sun J.-Q."/>
        </authorList>
    </citation>
    <scope>NUCLEOTIDE SEQUENCE [LARGE SCALE GENOMIC DNA]</scope>
    <source>
        <strain evidence="4 5">JCM 17098</strain>
    </source>
</reference>
<dbReference type="RefSeq" id="WP_088076589.1">
    <property type="nucleotide sequence ID" value="NZ_JAHQCR010000018.1"/>
</dbReference>
<dbReference type="PANTHER" id="PTHR41302">
    <property type="entry name" value="PRESPORE-SPECIFIC TRANSCRIPTIONAL REGULATOR RSFA-RELATED"/>
    <property type="match status" value="1"/>
</dbReference>
<dbReference type="Pfam" id="PF13921">
    <property type="entry name" value="Myb_DNA-bind_6"/>
    <property type="match status" value="1"/>
</dbReference>
<dbReference type="PANTHER" id="PTHR41302:SF2">
    <property type="entry name" value="PRESPORE SPECIFIC TRANSCRIPTIONAL ACTIVATOR RSFA"/>
    <property type="match status" value="1"/>
</dbReference>
<protein>
    <recommendedName>
        <fullName evidence="3">Myb-like domain-containing protein</fullName>
    </recommendedName>
</protein>
<evidence type="ECO:0000256" key="1">
    <source>
        <dbReference type="SAM" id="Coils"/>
    </source>
</evidence>
<feature type="coiled-coil region" evidence="1">
    <location>
        <begin position="150"/>
        <end position="184"/>
    </location>
</feature>
<organism evidence="4 5">
    <name type="scientific">Evansella alkalicola</name>
    <dbReference type="NCBI Taxonomy" id="745819"/>
    <lineage>
        <taxon>Bacteria</taxon>
        <taxon>Bacillati</taxon>
        <taxon>Bacillota</taxon>
        <taxon>Bacilli</taxon>
        <taxon>Bacillales</taxon>
        <taxon>Bacillaceae</taxon>
        <taxon>Evansella</taxon>
    </lineage>
</organism>
<keyword evidence="5" id="KW-1185">Reference proteome</keyword>
<evidence type="ECO:0000256" key="2">
    <source>
        <dbReference type="SAM" id="MobiDB-lite"/>
    </source>
</evidence>
<gene>
    <name evidence="4" type="ORF">KS407_03885</name>
</gene>
<name>A0ABS6JS98_9BACI</name>
<proteinExistence type="predicted"/>
<dbReference type="InterPro" id="IPR001005">
    <property type="entry name" value="SANT/Myb"/>
</dbReference>
<accession>A0ABS6JS98</accession>
<dbReference type="EMBL" id="JAHQCR010000018">
    <property type="protein sequence ID" value="MBU9720584.1"/>
    <property type="molecule type" value="Genomic_DNA"/>
</dbReference>
<comment type="caution">
    <text evidence="4">The sequence shown here is derived from an EMBL/GenBank/DDBJ whole genome shotgun (WGS) entry which is preliminary data.</text>
</comment>
<feature type="domain" description="Myb-like" evidence="3">
    <location>
        <begin position="3"/>
        <end position="59"/>
    </location>
</feature>
<evidence type="ECO:0000313" key="4">
    <source>
        <dbReference type="EMBL" id="MBU9720584.1"/>
    </source>
</evidence>
<dbReference type="InterPro" id="IPR014243">
    <property type="entry name" value="RsfA-like"/>
</dbReference>
<dbReference type="PROSITE" id="PS50090">
    <property type="entry name" value="MYB_LIKE"/>
    <property type="match status" value="1"/>
</dbReference>